<evidence type="ECO:0000313" key="2">
    <source>
        <dbReference type="EMBL" id="RYU12921.1"/>
    </source>
</evidence>
<dbReference type="EMBL" id="SDPU01000020">
    <property type="protein sequence ID" value="RYU12921.1"/>
    <property type="molecule type" value="Genomic_DNA"/>
</dbReference>
<name>A0A4Q5J5Q5_9ACTN</name>
<organism evidence="2 3">
    <name type="scientific">Nocardioides iriomotensis</name>
    <dbReference type="NCBI Taxonomy" id="715784"/>
    <lineage>
        <taxon>Bacteria</taxon>
        <taxon>Bacillati</taxon>
        <taxon>Actinomycetota</taxon>
        <taxon>Actinomycetes</taxon>
        <taxon>Propionibacteriales</taxon>
        <taxon>Nocardioidaceae</taxon>
        <taxon>Nocardioides</taxon>
    </lineage>
</organism>
<protein>
    <recommendedName>
        <fullName evidence="4">Integral membrane protein</fullName>
    </recommendedName>
</protein>
<keyword evidence="1" id="KW-1133">Transmembrane helix</keyword>
<dbReference type="AlphaFoldDB" id="A0A4Q5J5Q5"/>
<reference evidence="2 3" key="1">
    <citation type="submission" date="2019-01" db="EMBL/GenBank/DDBJ databases">
        <title>Nocardioides guangzhouensis sp. nov., an actinobacterium isolated from soil.</title>
        <authorList>
            <person name="Fu Y."/>
            <person name="Cai Y."/>
            <person name="Lin Z."/>
            <person name="Chen P."/>
        </authorList>
    </citation>
    <scope>NUCLEOTIDE SEQUENCE [LARGE SCALE GENOMIC DNA]</scope>
    <source>
        <strain evidence="2 3">NBRC 105384</strain>
    </source>
</reference>
<keyword evidence="1" id="KW-0812">Transmembrane</keyword>
<evidence type="ECO:0000256" key="1">
    <source>
        <dbReference type="SAM" id="Phobius"/>
    </source>
</evidence>
<accession>A0A4Q5J5Q5</accession>
<dbReference type="OrthoDB" id="4350291at2"/>
<comment type="caution">
    <text evidence="2">The sequence shown here is derived from an EMBL/GenBank/DDBJ whole genome shotgun (WGS) entry which is preliminary data.</text>
</comment>
<feature type="transmembrane region" description="Helical" evidence="1">
    <location>
        <begin position="326"/>
        <end position="343"/>
    </location>
</feature>
<sequence>MATWVHDEIADTDRYVETVTPLAADPAVQNAVTTRVTDAIFTRLDVQAVTQDAVNALADQGLPPRATASLSALVTPLVNGIHGFVEDAVGKIIRSDQFQEAWVAANREAHAQMVAVLTGKTGGAIQVEGNTVSVNLAAVIDAVKTRLQDAGFALADKIPEVNAQFTIMQSADITKAQTAFRTLSALARALPIVALLLLAAAVALAPSRRKALVIGAFVVAASMVLLGAALNAFRIIYLDAVPPDRVPPAAAAAIYDQLVGFIRLNLRAVLVVFLAVALIAWLTGPWAPALAVRRATGRAVDTVRHGGERAGLNTGAFGVALYNMRTPLRAGVLGIAVLVYVMAAHPTGAFALTVLLVAGLVILLIELLARPPAADDVTGAQPSGA</sequence>
<keyword evidence="1" id="KW-0472">Membrane</keyword>
<gene>
    <name evidence="2" type="ORF">ETU37_08170</name>
</gene>
<dbReference type="Proteomes" id="UP000291189">
    <property type="component" value="Unassembled WGS sequence"/>
</dbReference>
<evidence type="ECO:0008006" key="4">
    <source>
        <dbReference type="Google" id="ProtNLM"/>
    </source>
</evidence>
<feature type="transmembrane region" description="Helical" evidence="1">
    <location>
        <begin position="185"/>
        <end position="205"/>
    </location>
</feature>
<feature type="transmembrane region" description="Helical" evidence="1">
    <location>
        <begin position="264"/>
        <end position="284"/>
    </location>
</feature>
<feature type="transmembrane region" description="Helical" evidence="1">
    <location>
        <begin position="349"/>
        <end position="369"/>
    </location>
</feature>
<feature type="transmembrane region" description="Helical" evidence="1">
    <location>
        <begin position="212"/>
        <end position="237"/>
    </location>
</feature>
<proteinExistence type="predicted"/>
<evidence type="ECO:0000313" key="3">
    <source>
        <dbReference type="Proteomes" id="UP000291189"/>
    </source>
</evidence>
<keyword evidence="3" id="KW-1185">Reference proteome</keyword>